<keyword evidence="1" id="KW-1133">Transmembrane helix</keyword>
<dbReference type="ExpressionAtlas" id="B6UI59">
    <property type="expression patterns" value="baseline and differential"/>
</dbReference>
<dbReference type="AlphaFoldDB" id="B6UI59"/>
<sequence>MAVVFVNEEDRRIFKELVLVLKTAGAPIPREIANSRYTTSVCVGRERKRKLSSSFSHGFYIDVFILLLHIYIVNIILVLR</sequence>
<keyword evidence="1" id="KW-0472">Membrane</keyword>
<protein>
    <submittedName>
        <fullName evidence="2">Uncharacterized protein</fullName>
    </submittedName>
</protein>
<dbReference type="EMBL" id="EU976924">
    <property type="protein sequence ID" value="ACG49042.1"/>
    <property type="molecule type" value="mRNA"/>
</dbReference>
<evidence type="ECO:0000256" key="1">
    <source>
        <dbReference type="SAM" id="Phobius"/>
    </source>
</evidence>
<evidence type="ECO:0000313" key="2">
    <source>
        <dbReference type="EMBL" id="ACG49042.1"/>
    </source>
</evidence>
<reference evidence="2" key="1">
    <citation type="journal article" date="2009" name="Plant Mol. Biol.">
        <title>Insights into corn genes derived from large-scale cDNA sequencing.</title>
        <authorList>
            <person name="Alexandrov N.N."/>
            <person name="Brover V.V."/>
            <person name="Freidin S."/>
            <person name="Troukhan M.E."/>
            <person name="Tatarinova T.V."/>
            <person name="Zhang H."/>
            <person name="Swaller T.J."/>
            <person name="Lu Y.P."/>
            <person name="Bouck J."/>
            <person name="Flavell R.B."/>
            <person name="Feldmann K.A."/>
        </authorList>
    </citation>
    <scope>NUCLEOTIDE SEQUENCE</scope>
</reference>
<keyword evidence="1" id="KW-0812">Transmembrane</keyword>
<organism evidence="2">
    <name type="scientific">Zea mays</name>
    <name type="common">Maize</name>
    <dbReference type="NCBI Taxonomy" id="4577"/>
    <lineage>
        <taxon>Eukaryota</taxon>
        <taxon>Viridiplantae</taxon>
        <taxon>Streptophyta</taxon>
        <taxon>Embryophyta</taxon>
        <taxon>Tracheophyta</taxon>
        <taxon>Spermatophyta</taxon>
        <taxon>Magnoliopsida</taxon>
        <taxon>Liliopsida</taxon>
        <taxon>Poales</taxon>
        <taxon>Poaceae</taxon>
        <taxon>PACMAD clade</taxon>
        <taxon>Panicoideae</taxon>
        <taxon>Andropogonodae</taxon>
        <taxon>Andropogoneae</taxon>
        <taxon>Tripsacinae</taxon>
        <taxon>Zea</taxon>
    </lineage>
</organism>
<feature type="transmembrane region" description="Helical" evidence="1">
    <location>
        <begin position="59"/>
        <end position="79"/>
    </location>
</feature>
<accession>B6UI59</accession>
<name>B6UI59_MAIZE</name>
<proteinExistence type="evidence at transcript level"/>